<accession>A0A8H6K4R3</accession>
<dbReference type="Proteomes" id="UP000654918">
    <property type="component" value="Unassembled WGS sequence"/>
</dbReference>
<comment type="caution">
    <text evidence="2">The sequence shown here is derived from an EMBL/GenBank/DDBJ whole genome shotgun (WGS) entry which is preliminary data.</text>
</comment>
<evidence type="ECO:0000313" key="3">
    <source>
        <dbReference type="Proteomes" id="UP000654918"/>
    </source>
</evidence>
<dbReference type="AlphaFoldDB" id="A0A8H6K4R3"/>
<feature type="region of interest" description="Disordered" evidence="1">
    <location>
        <begin position="1"/>
        <end position="33"/>
    </location>
</feature>
<reference evidence="2" key="1">
    <citation type="journal article" date="2020" name="Phytopathology">
        <title>Genome Sequence Resources of Colletotrichum truncatum, C. plurivorum, C. musicola, and C. sojae: Four Species Pathogenic to Soybean (Glycine max).</title>
        <authorList>
            <person name="Rogerio F."/>
            <person name="Boufleur T.R."/>
            <person name="Ciampi-Guillardi M."/>
            <person name="Sukno S.A."/>
            <person name="Thon M.R."/>
            <person name="Massola Junior N.S."/>
            <person name="Baroncelli R."/>
        </authorList>
    </citation>
    <scope>NUCLEOTIDE SEQUENCE</scope>
    <source>
        <strain evidence="2">LFN00145</strain>
    </source>
</reference>
<protein>
    <submittedName>
        <fullName evidence="2">Uncharacterized protein</fullName>
    </submittedName>
</protein>
<evidence type="ECO:0000313" key="2">
    <source>
        <dbReference type="EMBL" id="KAF6824436.1"/>
    </source>
</evidence>
<keyword evidence="3" id="KW-1185">Reference proteome</keyword>
<dbReference type="EMBL" id="WIGO01000193">
    <property type="protein sequence ID" value="KAF6824436.1"/>
    <property type="molecule type" value="Genomic_DNA"/>
</dbReference>
<organism evidence="2 3">
    <name type="scientific">Colletotrichum plurivorum</name>
    <dbReference type="NCBI Taxonomy" id="2175906"/>
    <lineage>
        <taxon>Eukaryota</taxon>
        <taxon>Fungi</taxon>
        <taxon>Dikarya</taxon>
        <taxon>Ascomycota</taxon>
        <taxon>Pezizomycotina</taxon>
        <taxon>Sordariomycetes</taxon>
        <taxon>Hypocreomycetidae</taxon>
        <taxon>Glomerellales</taxon>
        <taxon>Glomerellaceae</taxon>
        <taxon>Colletotrichum</taxon>
        <taxon>Colletotrichum orchidearum species complex</taxon>
    </lineage>
</organism>
<gene>
    <name evidence="2" type="ORF">CPLU01_10867</name>
</gene>
<name>A0A8H6K4R3_9PEZI</name>
<proteinExistence type="predicted"/>
<sequence>MKTKRQCEKTERADADADKNDDVSNGERRSLAEEVNKEAWANLNGKRRDEPEAIAPVQHDDVREVGGFTVHSSPATPRCGPTSAGVVAGAVTHTSTAWSGNGLPLVAESG</sequence>
<evidence type="ECO:0000256" key="1">
    <source>
        <dbReference type="SAM" id="MobiDB-lite"/>
    </source>
</evidence>